<gene>
    <name evidence="2" type="ORF">PPENT_87.1.T0040468</name>
</gene>
<protein>
    <recommendedName>
        <fullName evidence="4">Transmembrane protein</fullName>
    </recommendedName>
</protein>
<accession>A0A8S1S730</accession>
<organism evidence="2 3">
    <name type="scientific">Paramecium pentaurelia</name>
    <dbReference type="NCBI Taxonomy" id="43138"/>
    <lineage>
        <taxon>Eukaryota</taxon>
        <taxon>Sar</taxon>
        <taxon>Alveolata</taxon>
        <taxon>Ciliophora</taxon>
        <taxon>Intramacronucleata</taxon>
        <taxon>Oligohymenophorea</taxon>
        <taxon>Peniculida</taxon>
        <taxon>Parameciidae</taxon>
        <taxon>Paramecium</taxon>
    </lineage>
</organism>
<proteinExistence type="predicted"/>
<feature type="chain" id="PRO_5035869266" description="Transmembrane protein" evidence="1">
    <location>
        <begin position="20"/>
        <end position="182"/>
    </location>
</feature>
<sequence length="182" mass="21378">MKSGLIVINFLILIQITKQNCIRQSNNLNSLLKRNHQNVLSYQSGALISSKNINYFQYGNSGVALKDEIYEILPLGEYFQYCYLGQSISIKLLQKYLLNKLKIWFWDYGYRHNQGIRYYDIIVYAKLDKGKNIIYDSNLAISLMTIEFPDQFVEEFQILNVGGNTYNTFLHIMKVEAYYKFS</sequence>
<keyword evidence="3" id="KW-1185">Reference proteome</keyword>
<dbReference type="AlphaFoldDB" id="A0A8S1S730"/>
<keyword evidence="1" id="KW-0732">Signal</keyword>
<evidence type="ECO:0000313" key="3">
    <source>
        <dbReference type="Proteomes" id="UP000689195"/>
    </source>
</evidence>
<evidence type="ECO:0000313" key="2">
    <source>
        <dbReference type="EMBL" id="CAD8135878.1"/>
    </source>
</evidence>
<reference evidence="2" key="1">
    <citation type="submission" date="2021-01" db="EMBL/GenBank/DDBJ databases">
        <authorList>
            <consortium name="Genoscope - CEA"/>
            <person name="William W."/>
        </authorList>
    </citation>
    <scope>NUCLEOTIDE SEQUENCE</scope>
</reference>
<evidence type="ECO:0008006" key="4">
    <source>
        <dbReference type="Google" id="ProtNLM"/>
    </source>
</evidence>
<dbReference type="EMBL" id="CAJJDO010000004">
    <property type="protein sequence ID" value="CAD8135878.1"/>
    <property type="molecule type" value="Genomic_DNA"/>
</dbReference>
<dbReference type="OrthoDB" id="307849at2759"/>
<comment type="caution">
    <text evidence="2">The sequence shown here is derived from an EMBL/GenBank/DDBJ whole genome shotgun (WGS) entry which is preliminary data.</text>
</comment>
<evidence type="ECO:0000256" key="1">
    <source>
        <dbReference type="SAM" id="SignalP"/>
    </source>
</evidence>
<feature type="signal peptide" evidence="1">
    <location>
        <begin position="1"/>
        <end position="19"/>
    </location>
</feature>
<dbReference type="Proteomes" id="UP000689195">
    <property type="component" value="Unassembled WGS sequence"/>
</dbReference>
<name>A0A8S1S730_9CILI</name>